<dbReference type="WBParaSite" id="PDA_v2.g212.t1">
    <property type="protein sequence ID" value="PDA_v2.g212.t1"/>
    <property type="gene ID" value="PDA_v2.g212"/>
</dbReference>
<reference evidence="4" key="1">
    <citation type="submission" date="2022-11" db="UniProtKB">
        <authorList>
            <consortium name="WormBaseParasite"/>
        </authorList>
    </citation>
    <scope>IDENTIFICATION</scope>
</reference>
<dbReference type="GO" id="GO:0033328">
    <property type="term" value="F:peroxisome membrane targeting sequence binding"/>
    <property type="evidence" value="ECO:0007669"/>
    <property type="project" value="TreeGrafter"/>
</dbReference>
<dbReference type="InterPro" id="IPR006708">
    <property type="entry name" value="Pex19"/>
</dbReference>
<sequence length="189" mass="21538">MSGDDKNVENLSKMLDETLKDFNTRRVTDDDLDDFMADYDKQALQRSGEEFDTLLNKISEAKPAAPGAVPGAPTGDDAELSEFMDMMKRGLLQNDISPMINTTVQKYDTYFATEGSQMSPEQRDLFEKQRDVLKKLSEQYAKNAAQDYSPEKEEEITNLWKELHELGDPPEHLFNIKDDVQMPPECTIC</sequence>
<comment type="similarity">
    <text evidence="1">Belongs to the peroxin-19 family.</text>
</comment>
<evidence type="ECO:0000313" key="4">
    <source>
        <dbReference type="WBParaSite" id="PDA_v2.g212.t1"/>
    </source>
</evidence>
<dbReference type="Pfam" id="PF04614">
    <property type="entry name" value="Pex19"/>
    <property type="match status" value="1"/>
</dbReference>
<dbReference type="PANTHER" id="PTHR12774:SF2">
    <property type="entry name" value="PEROXISOMAL BIOGENESIS FACTOR 19"/>
    <property type="match status" value="1"/>
</dbReference>
<evidence type="ECO:0000256" key="1">
    <source>
        <dbReference type="ARBA" id="ARBA00006326"/>
    </source>
</evidence>
<proteinExistence type="inferred from homology"/>
<evidence type="ECO:0000313" key="3">
    <source>
        <dbReference type="Proteomes" id="UP000887578"/>
    </source>
</evidence>
<evidence type="ECO:0000256" key="2">
    <source>
        <dbReference type="ARBA" id="ARBA00029688"/>
    </source>
</evidence>
<dbReference type="Gene3D" id="1.20.120.900">
    <property type="entry name" value="Pex19, mPTS binding domain"/>
    <property type="match status" value="1"/>
</dbReference>
<dbReference type="AlphaFoldDB" id="A0A914PRG5"/>
<organism evidence="3 4">
    <name type="scientific">Panagrolaimus davidi</name>
    <dbReference type="NCBI Taxonomy" id="227884"/>
    <lineage>
        <taxon>Eukaryota</taxon>
        <taxon>Metazoa</taxon>
        <taxon>Ecdysozoa</taxon>
        <taxon>Nematoda</taxon>
        <taxon>Chromadorea</taxon>
        <taxon>Rhabditida</taxon>
        <taxon>Tylenchina</taxon>
        <taxon>Panagrolaimomorpha</taxon>
        <taxon>Panagrolaimoidea</taxon>
        <taxon>Panagrolaimidae</taxon>
        <taxon>Panagrolaimus</taxon>
    </lineage>
</organism>
<protein>
    <recommendedName>
        <fullName evidence="2">Peroxin-19</fullName>
    </recommendedName>
</protein>
<dbReference type="GO" id="GO:0005778">
    <property type="term" value="C:peroxisomal membrane"/>
    <property type="evidence" value="ECO:0007669"/>
    <property type="project" value="TreeGrafter"/>
</dbReference>
<accession>A0A914PRG5</accession>
<name>A0A914PRG5_9BILA</name>
<keyword evidence="3" id="KW-1185">Reference proteome</keyword>
<dbReference type="InterPro" id="IPR038322">
    <property type="entry name" value="Pex19_C_sf"/>
</dbReference>
<dbReference type="GO" id="GO:0045046">
    <property type="term" value="P:protein import into peroxisome membrane"/>
    <property type="evidence" value="ECO:0007669"/>
    <property type="project" value="TreeGrafter"/>
</dbReference>
<dbReference type="PANTHER" id="PTHR12774">
    <property type="entry name" value="PEROXISOMAL BIOGENESIS FACTOR 19"/>
    <property type="match status" value="1"/>
</dbReference>
<dbReference type="Proteomes" id="UP000887578">
    <property type="component" value="Unplaced"/>
</dbReference>